<dbReference type="InterPro" id="IPR041851">
    <property type="entry name" value="RecD_N_sf"/>
</dbReference>
<dbReference type="CDD" id="cd17933">
    <property type="entry name" value="DEXSc_RecD-like"/>
    <property type="match status" value="1"/>
</dbReference>
<proteinExistence type="inferred from homology"/>
<dbReference type="PANTHER" id="PTHR43788">
    <property type="entry name" value="DNA2/NAM7 HELICASE FAMILY MEMBER"/>
    <property type="match status" value="1"/>
</dbReference>
<keyword evidence="6 11" id="KW-0269">Exonuclease</keyword>
<dbReference type="GO" id="GO:0009338">
    <property type="term" value="C:exodeoxyribonuclease V complex"/>
    <property type="evidence" value="ECO:0007669"/>
    <property type="project" value="InterPro"/>
</dbReference>
<name>A0A6J4LS20_9ACTN</name>
<keyword evidence="2 11" id="KW-0547">Nucleotide-binding</keyword>
<dbReference type="InterPro" id="IPR003593">
    <property type="entry name" value="AAA+_ATPase"/>
</dbReference>
<dbReference type="GO" id="GO:0005524">
    <property type="term" value="F:ATP binding"/>
    <property type="evidence" value="ECO:0007669"/>
    <property type="project" value="UniProtKB-UniRule"/>
</dbReference>
<dbReference type="InterPro" id="IPR027785">
    <property type="entry name" value="UvrD-like_helicase_C"/>
</dbReference>
<feature type="region of interest" description="Disordered" evidence="12">
    <location>
        <begin position="636"/>
        <end position="655"/>
    </location>
</feature>
<keyword evidence="7 11" id="KW-0067">ATP-binding</keyword>
<dbReference type="EC" id="5.6.2.3" evidence="11"/>
<dbReference type="GO" id="GO:0043139">
    <property type="term" value="F:5'-3' DNA helicase activity"/>
    <property type="evidence" value="ECO:0007669"/>
    <property type="project" value="UniProtKB-UniRule"/>
</dbReference>
<evidence type="ECO:0000256" key="11">
    <source>
        <dbReference type="HAMAP-Rule" id="MF_01487"/>
    </source>
</evidence>
<evidence type="ECO:0000256" key="12">
    <source>
        <dbReference type="SAM" id="MobiDB-lite"/>
    </source>
</evidence>
<dbReference type="InterPro" id="IPR027417">
    <property type="entry name" value="P-loop_NTPase"/>
</dbReference>
<evidence type="ECO:0000256" key="7">
    <source>
        <dbReference type="ARBA" id="ARBA00022840"/>
    </source>
</evidence>
<feature type="binding site" evidence="11">
    <location>
        <begin position="208"/>
        <end position="215"/>
    </location>
    <ligand>
        <name>ATP</name>
        <dbReference type="ChEBI" id="CHEBI:30616"/>
    </ligand>
</feature>
<evidence type="ECO:0000256" key="4">
    <source>
        <dbReference type="ARBA" id="ARBA00022801"/>
    </source>
</evidence>
<evidence type="ECO:0000256" key="8">
    <source>
        <dbReference type="ARBA" id="ARBA00023125"/>
    </source>
</evidence>
<dbReference type="InterPro" id="IPR049550">
    <property type="entry name" value="RecD_N"/>
</dbReference>
<evidence type="ECO:0000313" key="14">
    <source>
        <dbReference type="EMBL" id="CAA9336633.1"/>
    </source>
</evidence>
<comment type="similarity">
    <text evidence="11">Belongs to the RecD family.</text>
</comment>
<dbReference type="Pfam" id="PF21185">
    <property type="entry name" value="RecD_N"/>
    <property type="match status" value="1"/>
</dbReference>
<keyword evidence="3 11" id="KW-0227">DNA damage</keyword>
<evidence type="ECO:0000256" key="1">
    <source>
        <dbReference type="ARBA" id="ARBA00022722"/>
    </source>
</evidence>
<dbReference type="Pfam" id="PF13538">
    <property type="entry name" value="UvrD_C_2"/>
    <property type="match status" value="1"/>
</dbReference>
<evidence type="ECO:0000256" key="2">
    <source>
        <dbReference type="ARBA" id="ARBA00022741"/>
    </source>
</evidence>
<keyword evidence="8 11" id="KW-0238">DNA-binding</keyword>
<dbReference type="Gene3D" id="1.10.10.1020">
    <property type="entry name" value="RecBCD complex, subunit RecD, N-terminal domain"/>
    <property type="match status" value="1"/>
</dbReference>
<keyword evidence="5 11" id="KW-0347">Helicase</keyword>
<sequence length="655" mass="68976">MSTTTSIRPDSPHGLDPGSPALVRNATGVLGAFNQAGVLAAADVHTATAVAGMVGERSEPVQLALALAVRALRNGSVCVDLATVASAGFDEAEEQLDVSDLPWPEPQSWLADVAASPLVSVGGGGPDGRPLRLNAGLLYLERYWQQEEQVRTQLQQRFADPGPDEKPGPLAAALGRLFPDPGLAAGEPDLQQLAAAVSALSRVTVLAGGPGTGKTTTVARLLAVLRDQPGPPPRVALAAPTGKAAARLAEAVRAESAKLEQQDQDRVGEVTASTLHRLLGWQPGSRSRFRHDANNHLPHDVVIVDEMSMVSLTMMARLLEAVRPDARLVLVGDPDQLSSVEAGAVLADVAGAPGPPSPALDARLAALDLPNAAGAPPVRHGVVQLTRTWRYGSQIAALAEAVRNSDDDEVVRRLRDGGEAVGFVELADATDEGARPPTAAELAELVATVRATGQRTRDAAYAGDVTAALTAADSHRLLCAHRRGPFGVTRWSQEAEAWLVEGVPGYAEDGEWYVGRPLLVTANDYESGLWNGDTGVVVRRPEGLRAAFTRGRDPLLLAPVRLDAVQTVHAMTVHRAQGSQFTSVSFVVPPPGSPLLTRELLYTAVTRATERVLVLGTETAIRQAVRRPALRASGLRSRLAGEGREEPEADGVSER</sequence>
<evidence type="ECO:0000256" key="9">
    <source>
        <dbReference type="ARBA" id="ARBA00023204"/>
    </source>
</evidence>
<dbReference type="NCBIfam" id="TIGR01447">
    <property type="entry name" value="recD"/>
    <property type="match status" value="1"/>
</dbReference>
<dbReference type="GO" id="GO:0008854">
    <property type="term" value="F:exodeoxyribonuclease V activity"/>
    <property type="evidence" value="ECO:0007669"/>
    <property type="project" value="InterPro"/>
</dbReference>
<comment type="miscellaneous">
    <text evidence="11">In the RecBCD complex, RecB has a slow 3'-5' helicase, an exonuclease activity and loads RecA onto ssDNA, RecD has a fast 5'-3' helicase activity, while RecC stimulates the ATPase and processivity of the RecB helicase and contributes to recognition of the Chi site.</text>
</comment>
<comment type="function">
    <text evidence="11">A helicase/nuclease that prepares dsDNA breaks (DSB) for recombinational DNA repair. Binds to DSBs and unwinds DNA via a highly rapid and processive ATP-dependent bidirectional helicase activity. Unwinds dsDNA until it encounters a Chi (crossover hotspot instigator) sequence from the 3' direction. Cuts ssDNA a few nucleotides 3' to the Chi site. The properties and activities of the enzyme are changed at Chi. The Chi-altered holoenzyme produces a long 3'-ssDNA overhang and facilitates RecA-binding to the ssDNA for homologous DNA recombination and repair. Holoenzyme degrades any linearized DNA that is unable to undergo homologous recombination. In the holoenzyme this subunit has ssDNA-dependent ATPase and 5'-3' helicase activity. When added to pre-assembled RecBC greatly stimulates nuclease activity and augments holoenzyme processivity. Negatively regulates the RecA-loading ability of RecBCD.</text>
</comment>
<evidence type="ECO:0000256" key="3">
    <source>
        <dbReference type="ARBA" id="ARBA00022763"/>
    </source>
</evidence>
<comment type="subunit">
    <text evidence="11">Heterotrimer of RecB, RecC and RecD. All subunits contribute to DNA-binding.</text>
</comment>
<dbReference type="CDD" id="cd18809">
    <property type="entry name" value="SF1_C_RecD"/>
    <property type="match status" value="1"/>
</dbReference>
<dbReference type="EMBL" id="CADCTT010000388">
    <property type="protein sequence ID" value="CAA9336633.1"/>
    <property type="molecule type" value="Genomic_DNA"/>
</dbReference>
<dbReference type="GO" id="GO:0017116">
    <property type="term" value="F:single-stranded DNA helicase activity"/>
    <property type="evidence" value="ECO:0007669"/>
    <property type="project" value="TreeGrafter"/>
</dbReference>
<evidence type="ECO:0000256" key="6">
    <source>
        <dbReference type="ARBA" id="ARBA00022839"/>
    </source>
</evidence>
<keyword evidence="9 11" id="KW-0234">DNA repair</keyword>
<dbReference type="AlphaFoldDB" id="A0A6J4LS20"/>
<dbReference type="InterPro" id="IPR050534">
    <property type="entry name" value="Coronavir_polyprotein_1ab"/>
</dbReference>
<organism evidence="14">
    <name type="scientific">uncultured Friedmanniella sp</name>
    <dbReference type="NCBI Taxonomy" id="335381"/>
    <lineage>
        <taxon>Bacteria</taxon>
        <taxon>Bacillati</taxon>
        <taxon>Actinomycetota</taxon>
        <taxon>Actinomycetes</taxon>
        <taxon>Propionibacteriales</taxon>
        <taxon>Nocardioidaceae</taxon>
        <taxon>Friedmanniella</taxon>
        <taxon>environmental samples</taxon>
    </lineage>
</organism>
<evidence type="ECO:0000256" key="10">
    <source>
        <dbReference type="ARBA" id="ARBA00023235"/>
    </source>
</evidence>
<dbReference type="HAMAP" id="MF_01487">
    <property type="entry name" value="RecD"/>
    <property type="match status" value="1"/>
</dbReference>
<dbReference type="SMART" id="SM00382">
    <property type="entry name" value="AAA"/>
    <property type="match status" value="1"/>
</dbReference>
<dbReference type="GO" id="GO:0003677">
    <property type="term" value="F:DNA binding"/>
    <property type="evidence" value="ECO:0007669"/>
    <property type="project" value="UniProtKB-UniRule"/>
</dbReference>
<feature type="domain" description="AAA+ ATPase" evidence="13">
    <location>
        <begin position="200"/>
        <end position="415"/>
    </location>
</feature>
<comment type="catalytic activity">
    <reaction evidence="11">
        <text>ATP + H2O = ADP + phosphate + H(+)</text>
        <dbReference type="Rhea" id="RHEA:13065"/>
        <dbReference type="ChEBI" id="CHEBI:15377"/>
        <dbReference type="ChEBI" id="CHEBI:15378"/>
        <dbReference type="ChEBI" id="CHEBI:30616"/>
        <dbReference type="ChEBI" id="CHEBI:43474"/>
        <dbReference type="ChEBI" id="CHEBI:456216"/>
        <dbReference type="EC" id="5.6.2.3"/>
    </reaction>
</comment>
<evidence type="ECO:0000259" key="13">
    <source>
        <dbReference type="SMART" id="SM00382"/>
    </source>
</evidence>
<dbReference type="SUPFAM" id="SSF52540">
    <property type="entry name" value="P-loop containing nucleoside triphosphate hydrolases"/>
    <property type="match status" value="1"/>
</dbReference>
<dbReference type="Gene3D" id="3.40.50.300">
    <property type="entry name" value="P-loop containing nucleotide triphosphate hydrolases"/>
    <property type="match status" value="3"/>
</dbReference>
<dbReference type="PANTHER" id="PTHR43788:SF6">
    <property type="entry name" value="DNA HELICASE B"/>
    <property type="match status" value="1"/>
</dbReference>
<accession>A0A6J4LS20</accession>
<keyword evidence="1 11" id="KW-0540">Nuclease</keyword>
<dbReference type="Pfam" id="PF13245">
    <property type="entry name" value="AAA_19"/>
    <property type="match status" value="1"/>
</dbReference>
<feature type="compositionally biased region" description="Basic and acidic residues" evidence="12">
    <location>
        <begin position="639"/>
        <end position="655"/>
    </location>
</feature>
<dbReference type="InterPro" id="IPR006344">
    <property type="entry name" value="RecD"/>
</dbReference>
<dbReference type="GO" id="GO:0000724">
    <property type="term" value="P:double-strand break repair via homologous recombination"/>
    <property type="evidence" value="ECO:0007669"/>
    <property type="project" value="UniProtKB-UniRule"/>
</dbReference>
<protein>
    <recommendedName>
        <fullName evidence="11">RecBCD enzyme subunit RecD</fullName>
        <ecNumber evidence="11">5.6.2.3</ecNumber>
    </recommendedName>
    <alternativeName>
        <fullName evidence="11">DNA 5'-3' helicase subunit RecD</fullName>
    </alternativeName>
    <alternativeName>
        <fullName evidence="11">Exonuclease V subunit RecD</fullName>
        <shortName evidence="11">ExoV subunit RecD</shortName>
    </alternativeName>
    <alternativeName>
        <fullName evidence="11">Helicase/nuclease RecBCD subunit RecD</fullName>
    </alternativeName>
</protein>
<keyword evidence="10 11" id="KW-0413">Isomerase</keyword>
<evidence type="ECO:0000256" key="5">
    <source>
        <dbReference type="ARBA" id="ARBA00022806"/>
    </source>
</evidence>
<reference evidence="14" key="1">
    <citation type="submission" date="2020-02" db="EMBL/GenBank/DDBJ databases">
        <authorList>
            <person name="Meier V. D."/>
        </authorList>
    </citation>
    <scope>NUCLEOTIDE SEQUENCE</scope>
    <source>
        <strain evidence="14">AVDCRST_MAG61</strain>
    </source>
</reference>
<keyword evidence="4 11" id="KW-0378">Hydrolase</keyword>
<gene>
    <name evidence="11" type="primary">recD</name>
    <name evidence="14" type="ORF">AVDCRST_MAG61-3310</name>
</gene>